<protein>
    <submittedName>
        <fullName evidence="1">Uncharacterized protein</fullName>
    </submittedName>
</protein>
<reference evidence="1" key="1">
    <citation type="submission" date="2021-03" db="EMBL/GenBank/DDBJ databases">
        <authorList>
            <person name="Peeters C."/>
        </authorList>
    </citation>
    <scope>NUCLEOTIDE SEQUENCE</scope>
    <source>
        <strain evidence="1">LMG 31506</strain>
    </source>
</reference>
<accession>A0A916IUY3</accession>
<comment type="caution">
    <text evidence="1">The sequence shown here is derived from an EMBL/GenBank/DDBJ whole genome shotgun (WGS) entry which is preliminary data.</text>
</comment>
<sequence length="89" mass="9507">MSAANTETLARMRSALDQHTGGTLPAAELVKAWRAAAPALTLPPVFGQAMEELLRRLEMSAVFAQDSCSFSSTAVTDQLGRWLDKAATV</sequence>
<name>A0A916IUY3_9BURK</name>
<organism evidence="1 2">
    <name type="scientific">Cupriavidus yeoncheonensis</name>
    <dbReference type="NCBI Taxonomy" id="1462994"/>
    <lineage>
        <taxon>Bacteria</taxon>
        <taxon>Pseudomonadati</taxon>
        <taxon>Pseudomonadota</taxon>
        <taxon>Betaproteobacteria</taxon>
        <taxon>Burkholderiales</taxon>
        <taxon>Burkholderiaceae</taxon>
        <taxon>Cupriavidus</taxon>
    </lineage>
</organism>
<keyword evidence="2" id="KW-1185">Reference proteome</keyword>
<evidence type="ECO:0000313" key="1">
    <source>
        <dbReference type="EMBL" id="CAG2144735.1"/>
    </source>
</evidence>
<dbReference type="AlphaFoldDB" id="A0A916IUY3"/>
<dbReference type="EMBL" id="CAJPUY010000010">
    <property type="protein sequence ID" value="CAG2144735.1"/>
    <property type="molecule type" value="Genomic_DNA"/>
</dbReference>
<evidence type="ECO:0000313" key="2">
    <source>
        <dbReference type="Proteomes" id="UP000672934"/>
    </source>
</evidence>
<proteinExistence type="predicted"/>
<dbReference type="Proteomes" id="UP000672934">
    <property type="component" value="Unassembled WGS sequence"/>
</dbReference>
<gene>
    <name evidence="1" type="ORF">LMG31506_03067</name>
</gene>
<dbReference type="RefSeq" id="WP_211948019.1">
    <property type="nucleotide sequence ID" value="NZ_CAJPUY010000010.1"/>
</dbReference>